<sequence length="94" mass="10691">MNLAQFFWCAGRDINACPSRQLRTRYNEMRTANCKNCDKFFHCQGNYDAVYLCGKTPNNIRIAKKISDCREEAQDAGSADSQADQRANKFGRDG</sequence>
<dbReference type="SMART" id="SM00197">
    <property type="entry name" value="SAA"/>
    <property type="match status" value="1"/>
</dbReference>
<dbReference type="InterPro" id="IPR000096">
    <property type="entry name" value="Serum_amyloid_A"/>
</dbReference>
<comment type="caution">
    <text evidence="2">The sequence shown here is derived from an EMBL/GenBank/DDBJ whole genome shotgun (WGS) entry which is preliminary data.</text>
</comment>
<feature type="compositionally biased region" description="Low complexity" evidence="1">
    <location>
        <begin position="75"/>
        <end position="85"/>
    </location>
</feature>
<feature type="region of interest" description="Disordered" evidence="1">
    <location>
        <begin position="73"/>
        <end position="94"/>
    </location>
</feature>
<name>A0A815Q7X5_9BILA</name>
<dbReference type="EMBL" id="CAJNOT010005235">
    <property type="protein sequence ID" value="CAF1459602.1"/>
    <property type="molecule type" value="Genomic_DNA"/>
</dbReference>
<dbReference type="GO" id="GO:0005576">
    <property type="term" value="C:extracellular region"/>
    <property type="evidence" value="ECO:0007669"/>
    <property type="project" value="InterPro"/>
</dbReference>
<dbReference type="Pfam" id="PF00277">
    <property type="entry name" value="SAA"/>
    <property type="match status" value="1"/>
</dbReference>
<evidence type="ECO:0000256" key="1">
    <source>
        <dbReference type="SAM" id="MobiDB-lite"/>
    </source>
</evidence>
<gene>
    <name evidence="2" type="ORF">ZHD862_LOCUS35629</name>
</gene>
<feature type="non-terminal residue" evidence="2">
    <location>
        <position position="1"/>
    </location>
</feature>
<proteinExistence type="predicted"/>
<evidence type="ECO:0000313" key="2">
    <source>
        <dbReference type="EMBL" id="CAF1459602.1"/>
    </source>
</evidence>
<dbReference type="AlphaFoldDB" id="A0A815Q7X5"/>
<reference evidence="2" key="1">
    <citation type="submission" date="2021-02" db="EMBL/GenBank/DDBJ databases">
        <authorList>
            <person name="Nowell W R."/>
        </authorList>
    </citation>
    <scope>NUCLEOTIDE SEQUENCE</scope>
</reference>
<evidence type="ECO:0000313" key="3">
    <source>
        <dbReference type="Proteomes" id="UP000663864"/>
    </source>
</evidence>
<dbReference type="Gene3D" id="1.10.132.110">
    <property type="entry name" value="Serum amyloid A protein"/>
    <property type="match status" value="1"/>
</dbReference>
<accession>A0A815Q7X5</accession>
<protein>
    <submittedName>
        <fullName evidence="2">Uncharacterized protein</fullName>
    </submittedName>
</protein>
<organism evidence="2 3">
    <name type="scientific">Rotaria sordida</name>
    <dbReference type="NCBI Taxonomy" id="392033"/>
    <lineage>
        <taxon>Eukaryota</taxon>
        <taxon>Metazoa</taxon>
        <taxon>Spiralia</taxon>
        <taxon>Gnathifera</taxon>
        <taxon>Rotifera</taxon>
        <taxon>Eurotatoria</taxon>
        <taxon>Bdelloidea</taxon>
        <taxon>Philodinida</taxon>
        <taxon>Philodinidae</taxon>
        <taxon>Rotaria</taxon>
    </lineage>
</organism>
<dbReference type="Proteomes" id="UP000663864">
    <property type="component" value="Unassembled WGS sequence"/>
</dbReference>